<evidence type="ECO:0000313" key="3">
    <source>
        <dbReference type="EMBL" id="MBW0494091.1"/>
    </source>
</evidence>
<dbReference type="Proteomes" id="UP000765509">
    <property type="component" value="Unassembled WGS sequence"/>
</dbReference>
<gene>
    <name evidence="3" type="ORF">O181_033806</name>
</gene>
<evidence type="ECO:0000259" key="2">
    <source>
        <dbReference type="Pfam" id="PF22936"/>
    </source>
</evidence>
<protein>
    <recommendedName>
        <fullName evidence="2">Retrovirus-related Pol polyprotein from transposon TNT 1-94-like beta-barrel domain-containing protein</fullName>
    </recommendedName>
</protein>
<keyword evidence="4" id="KW-1185">Reference proteome</keyword>
<name>A0A9Q3D548_9BASI</name>
<dbReference type="AlphaFoldDB" id="A0A9Q3D548"/>
<feature type="region of interest" description="Disordered" evidence="1">
    <location>
        <begin position="58"/>
        <end position="79"/>
    </location>
</feature>
<dbReference type="OrthoDB" id="5598079at2759"/>
<dbReference type="EMBL" id="AVOT02012397">
    <property type="protein sequence ID" value="MBW0494091.1"/>
    <property type="molecule type" value="Genomic_DNA"/>
</dbReference>
<evidence type="ECO:0000313" key="4">
    <source>
        <dbReference type="Proteomes" id="UP000765509"/>
    </source>
</evidence>
<feature type="compositionally biased region" description="Polar residues" evidence="1">
    <location>
        <begin position="59"/>
        <end position="79"/>
    </location>
</feature>
<dbReference type="Pfam" id="PF22936">
    <property type="entry name" value="Pol_BBD"/>
    <property type="match status" value="1"/>
</dbReference>
<proteinExistence type="predicted"/>
<accession>A0A9Q3D548</accession>
<organism evidence="3 4">
    <name type="scientific">Austropuccinia psidii MF-1</name>
    <dbReference type="NCBI Taxonomy" id="1389203"/>
    <lineage>
        <taxon>Eukaryota</taxon>
        <taxon>Fungi</taxon>
        <taxon>Dikarya</taxon>
        <taxon>Basidiomycota</taxon>
        <taxon>Pucciniomycotina</taxon>
        <taxon>Pucciniomycetes</taxon>
        <taxon>Pucciniales</taxon>
        <taxon>Sphaerophragmiaceae</taxon>
        <taxon>Austropuccinia</taxon>
    </lineage>
</organism>
<evidence type="ECO:0000256" key="1">
    <source>
        <dbReference type="SAM" id="MobiDB-lite"/>
    </source>
</evidence>
<feature type="domain" description="Retrovirus-related Pol polyprotein from transposon TNT 1-94-like beta-barrel" evidence="2">
    <location>
        <begin position="118"/>
        <end position="191"/>
    </location>
</feature>
<dbReference type="InterPro" id="IPR054722">
    <property type="entry name" value="PolX-like_BBD"/>
</dbReference>
<comment type="caution">
    <text evidence="3">The sequence shown here is derived from an EMBL/GenBank/DDBJ whole genome shotgun (WGS) entry which is preliminary data.</text>
</comment>
<sequence>MWTTRNLPEEYKKIGELWIKKCKIEKVTLLLKDTIEELHAYLVRTEDDGATEKALAAQRNKNLSKSKTTNRCSNTYQNPSAQHSEEECWKLHPEKRAKFDKPIEALLAKKNPSTILSFVLDSGATTSMVNQLEFFQSIEMKDQEIKLADGSIIKSLGCGTIQLESQNIILTFSNMLYIPSLATNLISMTTFLRTHHIIKFLNKDKFEVIDKDIKQIITGSLASGNLTLYYMPKVLTTSAIPGSILTLHQAAGHPSLEYFRKMFPKQKFLSLTASLAQPAK</sequence>
<reference evidence="3" key="1">
    <citation type="submission" date="2021-03" db="EMBL/GenBank/DDBJ databases">
        <title>Draft genome sequence of rust myrtle Austropuccinia psidii MF-1, a brazilian biotype.</title>
        <authorList>
            <person name="Quecine M.C."/>
            <person name="Pachon D.M.R."/>
            <person name="Bonatelli M.L."/>
            <person name="Correr F.H."/>
            <person name="Franceschini L.M."/>
            <person name="Leite T.F."/>
            <person name="Margarido G.R.A."/>
            <person name="Almeida C.A."/>
            <person name="Ferrarezi J.A."/>
            <person name="Labate C.A."/>
        </authorList>
    </citation>
    <scope>NUCLEOTIDE SEQUENCE</scope>
    <source>
        <strain evidence="3">MF-1</strain>
    </source>
</reference>